<evidence type="ECO:0000256" key="1">
    <source>
        <dbReference type="SAM" id="MobiDB-lite"/>
    </source>
</evidence>
<keyword evidence="2" id="KW-1133">Transmembrane helix</keyword>
<dbReference type="Proteomes" id="UP000253507">
    <property type="component" value="Unassembled WGS sequence"/>
</dbReference>
<feature type="compositionally biased region" description="Polar residues" evidence="1">
    <location>
        <begin position="141"/>
        <end position="154"/>
    </location>
</feature>
<feature type="region of interest" description="Disordered" evidence="1">
    <location>
        <begin position="22"/>
        <end position="62"/>
    </location>
</feature>
<sequence length="154" mass="16065">MSTSTEQERTTARGLVAAVEEALAEAQQSPTSHRDGSPLPRYGDTPPVPQPGRPPMSQKATDLSGLMLAGGVASLPVGGSLALVLYAVGQADPVSLAIAGGAPVALVLAVSWLLRSAGRARRDAYTEHHHHYTGPVHQDQRASSTRGVWAKTNN</sequence>
<feature type="region of interest" description="Disordered" evidence="1">
    <location>
        <begin position="130"/>
        <end position="154"/>
    </location>
</feature>
<dbReference type="OrthoDB" id="4158356at2"/>
<dbReference type="RefSeq" id="WP_114014934.1">
    <property type="nucleotide sequence ID" value="NZ_QOIM01000026.1"/>
</dbReference>
<proteinExistence type="predicted"/>
<comment type="caution">
    <text evidence="3">The sequence shown here is derived from an EMBL/GenBank/DDBJ whole genome shotgun (WGS) entry which is preliminary data.</text>
</comment>
<gene>
    <name evidence="3" type="ORF">DQ392_08640</name>
</gene>
<evidence type="ECO:0000313" key="3">
    <source>
        <dbReference type="EMBL" id="RCG21765.1"/>
    </source>
</evidence>
<keyword evidence="2" id="KW-0812">Transmembrane</keyword>
<accession>A0A367EW08</accession>
<reference evidence="3 4" key="1">
    <citation type="submission" date="2018-06" db="EMBL/GenBank/DDBJ databases">
        <title>Streptomyces reniochalinae sp. nov. and Streptomyces diacarnus sp. nov. from marine sponges.</title>
        <authorList>
            <person name="Li L."/>
        </authorList>
    </citation>
    <scope>NUCLEOTIDE SEQUENCE [LARGE SCALE GENOMIC DNA]</scope>
    <source>
        <strain evidence="3 4">LHW50302</strain>
    </source>
</reference>
<dbReference type="EMBL" id="QOIM01000026">
    <property type="protein sequence ID" value="RCG21765.1"/>
    <property type="molecule type" value="Genomic_DNA"/>
</dbReference>
<feature type="transmembrane region" description="Helical" evidence="2">
    <location>
        <begin position="63"/>
        <end position="88"/>
    </location>
</feature>
<evidence type="ECO:0000313" key="4">
    <source>
        <dbReference type="Proteomes" id="UP000253507"/>
    </source>
</evidence>
<keyword evidence="4" id="KW-1185">Reference proteome</keyword>
<evidence type="ECO:0000256" key="2">
    <source>
        <dbReference type="SAM" id="Phobius"/>
    </source>
</evidence>
<organism evidence="3 4">
    <name type="scientific">Streptomyces reniochalinae</name>
    <dbReference type="NCBI Taxonomy" id="2250578"/>
    <lineage>
        <taxon>Bacteria</taxon>
        <taxon>Bacillati</taxon>
        <taxon>Actinomycetota</taxon>
        <taxon>Actinomycetes</taxon>
        <taxon>Kitasatosporales</taxon>
        <taxon>Streptomycetaceae</taxon>
        <taxon>Streptomyces</taxon>
    </lineage>
</organism>
<keyword evidence="2" id="KW-0472">Membrane</keyword>
<dbReference type="AlphaFoldDB" id="A0A367EW08"/>
<feature type="transmembrane region" description="Helical" evidence="2">
    <location>
        <begin position="94"/>
        <end position="114"/>
    </location>
</feature>
<protein>
    <submittedName>
        <fullName evidence="3">Uncharacterized protein</fullName>
    </submittedName>
</protein>
<name>A0A367EW08_9ACTN</name>